<sequence>MLRLIALRPTESLSRLQGCWSVVGERLWMVAAGWGASQGVDLIGDVTELPFG</sequence>
<evidence type="ECO:0000313" key="1">
    <source>
        <dbReference type="EMBL" id="EMI27898.1"/>
    </source>
</evidence>
<proteinExistence type="predicted"/>
<reference evidence="1 2" key="1">
    <citation type="journal article" date="2013" name="Mar. Genomics">
        <title>Expression of sulfatases in Rhodopirellula baltica and the diversity of sulfatases in the genus Rhodopirellula.</title>
        <authorList>
            <person name="Wegner C.E."/>
            <person name="Richter-Heitmann T."/>
            <person name="Klindworth A."/>
            <person name="Klockow C."/>
            <person name="Richter M."/>
            <person name="Achstetter T."/>
            <person name="Glockner F.O."/>
            <person name="Harder J."/>
        </authorList>
    </citation>
    <scope>NUCLEOTIDE SEQUENCE [LARGE SCALE GENOMIC DNA]</scope>
    <source>
        <strain evidence="1 2">SH398</strain>
    </source>
</reference>
<gene>
    <name evidence="1" type="ORF">RESH_01587</name>
</gene>
<evidence type="ECO:0000313" key="2">
    <source>
        <dbReference type="Proteomes" id="UP000011996"/>
    </source>
</evidence>
<dbReference type="EMBL" id="ANOF01000055">
    <property type="protein sequence ID" value="EMI27898.1"/>
    <property type="molecule type" value="Genomic_DNA"/>
</dbReference>
<organism evidence="1 2">
    <name type="scientific">Rhodopirellula europaea SH398</name>
    <dbReference type="NCBI Taxonomy" id="1263868"/>
    <lineage>
        <taxon>Bacteria</taxon>
        <taxon>Pseudomonadati</taxon>
        <taxon>Planctomycetota</taxon>
        <taxon>Planctomycetia</taxon>
        <taxon>Pirellulales</taxon>
        <taxon>Pirellulaceae</taxon>
        <taxon>Rhodopirellula</taxon>
    </lineage>
</organism>
<accession>M5S8E0</accession>
<comment type="caution">
    <text evidence="1">The sequence shown here is derived from an EMBL/GenBank/DDBJ whole genome shotgun (WGS) entry which is preliminary data.</text>
</comment>
<name>M5S8E0_9BACT</name>
<protein>
    <submittedName>
        <fullName evidence="1">Uncharacterized protein</fullName>
    </submittedName>
</protein>
<dbReference type="Proteomes" id="UP000011996">
    <property type="component" value="Unassembled WGS sequence"/>
</dbReference>
<dbReference type="AlphaFoldDB" id="M5S8E0"/>